<name>A0A542EHX6_9MICO</name>
<keyword evidence="7" id="KW-1185">Reference proteome</keyword>
<dbReference type="Proteomes" id="UP000320806">
    <property type="component" value="Unassembled WGS sequence"/>
</dbReference>
<keyword evidence="2" id="KW-0328">Glycosyltransferase</keyword>
<dbReference type="PANTHER" id="PTHR45947">
    <property type="entry name" value="SULFOQUINOVOSYL TRANSFERASE SQD2"/>
    <property type="match status" value="1"/>
</dbReference>
<dbReference type="AlphaFoldDB" id="A0A542EHX6"/>
<evidence type="ECO:0000313" key="6">
    <source>
        <dbReference type="EMBL" id="TQJ14947.1"/>
    </source>
</evidence>
<evidence type="ECO:0000259" key="4">
    <source>
        <dbReference type="Pfam" id="PF00534"/>
    </source>
</evidence>
<dbReference type="CDD" id="cd03801">
    <property type="entry name" value="GT4_PimA-like"/>
    <property type="match status" value="1"/>
</dbReference>
<dbReference type="SUPFAM" id="SSF53756">
    <property type="entry name" value="UDP-Glycosyltransferase/glycogen phosphorylase"/>
    <property type="match status" value="1"/>
</dbReference>
<dbReference type="InterPro" id="IPR001296">
    <property type="entry name" value="Glyco_trans_1"/>
</dbReference>
<dbReference type="PANTHER" id="PTHR45947:SF3">
    <property type="entry name" value="SULFOQUINOVOSYL TRANSFERASE SQD2"/>
    <property type="match status" value="1"/>
</dbReference>
<dbReference type="RefSeq" id="WP_246092424.1">
    <property type="nucleotide sequence ID" value="NZ_BAABCI010000006.1"/>
</dbReference>
<evidence type="ECO:0000256" key="1">
    <source>
        <dbReference type="ARBA" id="ARBA00021292"/>
    </source>
</evidence>
<proteinExistence type="predicted"/>
<dbReference type="EMBL" id="VFMO01000001">
    <property type="protein sequence ID" value="TQJ14947.1"/>
    <property type="molecule type" value="Genomic_DNA"/>
</dbReference>
<dbReference type="Pfam" id="PF13439">
    <property type="entry name" value="Glyco_transf_4"/>
    <property type="match status" value="1"/>
</dbReference>
<dbReference type="Pfam" id="PF00534">
    <property type="entry name" value="Glycos_transf_1"/>
    <property type="match status" value="1"/>
</dbReference>
<evidence type="ECO:0000256" key="2">
    <source>
        <dbReference type="ARBA" id="ARBA00022676"/>
    </source>
</evidence>
<dbReference type="InterPro" id="IPR050194">
    <property type="entry name" value="Glycosyltransferase_grp1"/>
</dbReference>
<evidence type="ECO:0000259" key="5">
    <source>
        <dbReference type="Pfam" id="PF13439"/>
    </source>
</evidence>
<sequence>MRTSQVAAQSAPLRVLYLSWRDRDNPEAGGAEVFTERTSEVMSDLGAQVTIFASKFTGGRSHDRHGNVRVIRQGGRFGCYLAGLAHLVRHRDDYDVVLDVQNGVPFWAPLVSKVPVINVTHHVHKDQWPVIFGPRIARLGWFLESRIAPRVYRGSRYITVSRATQDDLGDLGINVADIDLVYSGNDLPDDYDSYELVPRTQHPSMVVVCRLVPHKQVELAIDVLAQLRDQIPDLTLDIVGSGYWRAELERHAQAREVADRVLFHGFVDENTKHTLLARAWLSLMPSHKEGWGLTIVEAGLHGTPTIAFAHAGGPSESIVHGISGLLAQDIHDMTEQVRVLLTHHDLREELGRGARKHARGFSWEAAGEQVHQVALSVLGRGSRPATPSTARVNFKRIDQIVREYEIERSLSRTHA</sequence>
<dbReference type="InterPro" id="IPR028098">
    <property type="entry name" value="Glyco_trans_4-like_N"/>
</dbReference>
<reference evidence="6 7" key="1">
    <citation type="submission" date="2019-06" db="EMBL/GenBank/DDBJ databases">
        <title>Sequencing the genomes of 1000 actinobacteria strains.</title>
        <authorList>
            <person name="Klenk H.-P."/>
        </authorList>
    </citation>
    <scope>NUCLEOTIDE SEQUENCE [LARGE SCALE GENOMIC DNA]</scope>
    <source>
        <strain evidence="6 7">DSM 19828</strain>
    </source>
</reference>
<comment type="caution">
    <text evidence="6">The sequence shown here is derived from an EMBL/GenBank/DDBJ whole genome shotgun (WGS) entry which is preliminary data.</text>
</comment>
<dbReference type="GO" id="GO:1901137">
    <property type="term" value="P:carbohydrate derivative biosynthetic process"/>
    <property type="evidence" value="ECO:0007669"/>
    <property type="project" value="UniProtKB-ARBA"/>
</dbReference>
<accession>A0A542EHX6</accession>
<keyword evidence="3 6" id="KW-0808">Transferase</keyword>
<evidence type="ECO:0000256" key="3">
    <source>
        <dbReference type="ARBA" id="ARBA00022679"/>
    </source>
</evidence>
<feature type="domain" description="Glycosyl transferase family 1" evidence="4">
    <location>
        <begin position="201"/>
        <end position="357"/>
    </location>
</feature>
<feature type="domain" description="Glycosyltransferase subfamily 4-like N-terminal" evidence="5">
    <location>
        <begin position="29"/>
        <end position="186"/>
    </location>
</feature>
<evidence type="ECO:0000313" key="7">
    <source>
        <dbReference type="Proteomes" id="UP000320806"/>
    </source>
</evidence>
<organism evidence="6 7">
    <name type="scientific">Yimella lutea</name>
    <dbReference type="NCBI Taxonomy" id="587872"/>
    <lineage>
        <taxon>Bacteria</taxon>
        <taxon>Bacillati</taxon>
        <taxon>Actinomycetota</taxon>
        <taxon>Actinomycetes</taxon>
        <taxon>Micrococcales</taxon>
        <taxon>Dermacoccaceae</taxon>
        <taxon>Yimella</taxon>
    </lineage>
</organism>
<dbReference type="GO" id="GO:0016758">
    <property type="term" value="F:hexosyltransferase activity"/>
    <property type="evidence" value="ECO:0007669"/>
    <property type="project" value="TreeGrafter"/>
</dbReference>
<gene>
    <name evidence="6" type="ORF">FB459_2463</name>
</gene>
<dbReference type="Gene3D" id="3.40.50.2000">
    <property type="entry name" value="Glycogen Phosphorylase B"/>
    <property type="match status" value="2"/>
</dbReference>
<protein>
    <recommendedName>
        <fullName evidence="1">D-inositol 3-phosphate glycosyltransferase</fullName>
    </recommendedName>
</protein>